<dbReference type="AlphaFoldDB" id="A0A8X6GQY0"/>
<evidence type="ECO:0000313" key="2">
    <source>
        <dbReference type="Proteomes" id="UP000887116"/>
    </source>
</evidence>
<proteinExistence type="predicted"/>
<sequence length="225" mass="25370">MKSEQREEWEKAMSSEIETMHMAFRKTTRRTKISPYGTRCLTLDPGLKRKLNWSSLTADVSQPILGVDCLESLKRKSGYSLDTHCILTKCPPVASKARRFSPEKLEAVKKEFSSPIAQDISKRKKSVISVDRLKPALMEIEDPVPAQIKPVQLHPRTSLSFLQISKAIRENHLEPLGSETAGMTIQNNGKPERSRRQRRQRIDVANYLLVGTIRRGKTGSGTICG</sequence>
<organism evidence="1 2">
    <name type="scientific">Trichonephila clavata</name>
    <name type="common">Joro spider</name>
    <name type="synonym">Nephila clavata</name>
    <dbReference type="NCBI Taxonomy" id="2740835"/>
    <lineage>
        <taxon>Eukaryota</taxon>
        <taxon>Metazoa</taxon>
        <taxon>Ecdysozoa</taxon>
        <taxon>Arthropoda</taxon>
        <taxon>Chelicerata</taxon>
        <taxon>Arachnida</taxon>
        <taxon>Araneae</taxon>
        <taxon>Araneomorphae</taxon>
        <taxon>Entelegynae</taxon>
        <taxon>Araneoidea</taxon>
        <taxon>Nephilidae</taxon>
        <taxon>Trichonephila</taxon>
    </lineage>
</organism>
<name>A0A8X6GQY0_TRICU</name>
<accession>A0A8X6GQY0</accession>
<dbReference type="EMBL" id="BMAO01016218">
    <property type="protein sequence ID" value="GFR07055.1"/>
    <property type="molecule type" value="Genomic_DNA"/>
</dbReference>
<keyword evidence="2" id="KW-1185">Reference proteome</keyword>
<comment type="caution">
    <text evidence="1">The sequence shown here is derived from an EMBL/GenBank/DDBJ whole genome shotgun (WGS) entry which is preliminary data.</text>
</comment>
<evidence type="ECO:0000313" key="1">
    <source>
        <dbReference type="EMBL" id="GFR07055.1"/>
    </source>
</evidence>
<reference evidence="1" key="1">
    <citation type="submission" date="2020-07" db="EMBL/GenBank/DDBJ databases">
        <title>Multicomponent nature underlies the extraordinary mechanical properties of spider dragline silk.</title>
        <authorList>
            <person name="Kono N."/>
            <person name="Nakamura H."/>
            <person name="Mori M."/>
            <person name="Yoshida Y."/>
            <person name="Ohtoshi R."/>
            <person name="Malay A.D."/>
            <person name="Moran D.A.P."/>
            <person name="Tomita M."/>
            <person name="Numata K."/>
            <person name="Arakawa K."/>
        </authorList>
    </citation>
    <scope>NUCLEOTIDE SEQUENCE</scope>
</reference>
<protein>
    <submittedName>
        <fullName evidence="1">Uncharacterized protein</fullName>
    </submittedName>
</protein>
<dbReference type="Proteomes" id="UP000887116">
    <property type="component" value="Unassembled WGS sequence"/>
</dbReference>
<gene>
    <name evidence="1" type="ORF">TNCT_112501</name>
</gene>